<gene>
    <name evidence="1" type="ORF">GCM10007895_07490</name>
</gene>
<keyword evidence="2" id="KW-1185">Reference proteome</keyword>
<reference evidence="1" key="2">
    <citation type="submission" date="2023-01" db="EMBL/GenBank/DDBJ databases">
        <title>Draft genome sequence of Paraferrimonas sedimenticola strain NBRC 101628.</title>
        <authorList>
            <person name="Sun Q."/>
            <person name="Mori K."/>
        </authorList>
    </citation>
    <scope>NUCLEOTIDE SEQUENCE</scope>
    <source>
        <strain evidence="1">NBRC 101628</strain>
    </source>
</reference>
<dbReference type="EMBL" id="BSNC01000002">
    <property type="protein sequence ID" value="GLP95443.1"/>
    <property type="molecule type" value="Genomic_DNA"/>
</dbReference>
<sequence>MGNLRLNIMRGSIVAEPAQDTGTLVATKQIDSGGTVLRIVSYFYHILRFFAVIKLTTKLSKKQINIIDSLGYANPVFLFRLTPE</sequence>
<organism evidence="1 2">
    <name type="scientific">Paraferrimonas sedimenticola</name>
    <dbReference type="NCBI Taxonomy" id="375674"/>
    <lineage>
        <taxon>Bacteria</taxon>
        <taxon>Pseudomonadati</taxon>
        <taxon>Pseudomonadota</taxon>
        <taxon>Gammaproteobacteria</taxon>
        <taxon>Alteromonadales</taxon>
        <taxon>Ferrimonadaceae</taxon>
        <taxon>Paraferrimonas</taxon>
    </lineage>
</organism>
<evidence type="ECO:0000313" key="1">
    <source>
        <dbReference type="EMBL" id="GLP95443.1"/>
    </source>
</evidence>
<dbReference type="AlphaFoldDB" id="A0AA37W0I8"/>
<accession>A0AA37W0I8</accession>
<reference evidence="1" key="1">
    <citation type="journal article" date="2014" name="Int. J. Syst. Evol. Microbiol.">
        <title>Complete genome sequence of Corynebacterium casei LMG S-19264T (=DSM 44701T), isolated from a smear-ripened cheese.</title>
        <authorList>
            <consortium name="US DOE Joint Genome Institute (JGI-PGF)"/>
            <person name="Walter F."/>
            <person name="Albersmeier A."/>
            <person name="Kalinowski J."/>
            <person name="Ruckert C."/>
        </authorList>
    </citation>
    <scope>NUCLEOTIDE SEQUENCE</scope>
    <source>
        <strain evidence="1">NBRC 101628</strain>
    </source>
</reference>
<evidence type="ECO:0000313" key="2">
    <source>
        <dbReference type="Proteomes" id="UP001161422"/>
    </source>
</evidence>
<name>A0AA37W0I8_9GAMM</name>
<dbReference type="Proteomes" id="UP001161422">
    <property type="component" value="Unassembled WGS sequence"/>
</dbReference>
<protein>
    <submittedName>
        <fullName evidence="1">Uncharacterized protein</fullName>
    </submittedName>
</protein>
<proteinExistence type="predicted"/>
<comment type="caution">
    <text evidence="1">The sequence shown here is derived from an EMBL/GenBank/DDBJ whole genome shotgun (WGS) entry which is preliminary data.</text>
</comment>